<dbReference type="AlphaFoldDB" id="A0A094IWB4"/>
<feature type="binding site" evidence="4">
    <location>
        <position position="154"/>
    </location>
    <ligand>
        <name>a divalent metal cation</name>
        <dbReference type="ChEBI" id="CHEBI:60240"/>
        <label>2</label>
    </ligand>
</feature>
<dbReference type="GO" id="GO:0016788">
    <property type="term" value="F:hydrolase activity, acting on ester bonds"/>
    <property type="evidence" value="ECO:0007669"/>
    <property type="project" value="InterPro"/>
</dbReference>
<dbReference type="GO" id="GO:0005829">
    <property type="term" value="C:cytosol"/>
    <property type="evidence" value="ECO:0007669"/>
    <property type="project" value="TreeGrafter"/>
</dbReference>
<dbReference type="eggNOG" id="COG0084">
    <property type="taxonomic scope" value="Bacteria"/>
</dbReference>
<dbReference type="SUPFAM" id="SSF51556">
    <property type="entry name" value="Metallo-dependent hydrolases"/>
    <property type="match status" value="1"/>
</dbReference>
<evidence type="ECO:0000256" key="2">
    <source>
        <dbReference type="ARBA" id="ARBA00022723"/>
    </source>
</evidence>
<organism evidence="5 6">
    <name type="scientific">Pseudidiomarina salinarum</name>
    <dbReference type="NCBI Taxonomy" id="435908"/>
    <lineage>
        <taxon>Bacteria</taxon>
        <taxon>Pseudomonadati</taxon>
        <taxon>Pseudomonadota</taxon>
        <taxon>Gammaproteobacteria</taxon>
        <taxon>Alteromonadales</taxon>
        <taxon>Idiomarinaceae</taxon>
        <taxon>Pseudidiomarina</taxon>
    </lineage>
</organism>
<dbReference type="PIRSF" id="PIRSF005902">
    <property type="entry name" value="DNase_TatD"/>
    <property type="match status" value="1"/>
</dbReference>
<dbReference type="FunFam" id="3.20.20.140:FF:000005">
    <property type="entry name" value="TatD family hydrolase"/>
    <property type="match status" value="1"/>
</dbReference>
<dbReference type="STRING" id="435908.IDSA_11830"/>
<protein>
    <recommendedName>
        <fullName evidence="7">Hydrolase TatD</fullName>
    </recommendedName>
</protein>
<dbReference type="OrthoDB" id="9810005at2"/>
<dbReference type="InterPro" id="IPR018228">
    <property type="entry name" value="DNase_TatD-rel_CS"/>
</dbReference>
<sequence>MSYLFDTHCHLDFEDFDADRTEVLERAADGGIRTIMIPGVSREQSLREQVHHHDVLLLYGFGLHPYFIGKHSAGDLDWVAEQLDAHPGAPVGEIGLDATCADYQLQQKLFRAQVEFAAEFQRPLILHHRNSQADLLEVIRPMRDQLPALAGVLHAFSGSAEQAQQWQDLGFKLGVGGTITYERAKKTRDAIARSELGGLVLETDAPDMPVCGRQGKRNEPLCLLEVRQSLLGLRSESEDELDAILWKSSQEVFAGAFAAAERSGRR</sequence>
<evidence type="ECO:0000313" key="5">
    <source>
        <dbReference type="EMBL" id="KFZ30134.1"/>
    </source>
</evidence>
<feature type="binding site" evidence="4">
    <location>
        <position position="10"/>
    </location>
    <ligand>
        <name>a divalent metal cation</name>
        <dbReference type="ChEBI" id="CHEBI:60240"/>
        <label>1</label>
    </ligand>
</feature>
<comment type="caution">
    <text evidence="5">The sequence shown here is derived from an EMBL/GenBank/DDBJ whole genome shotgun (WGS) entry which is preliminary data.</text>
</comment>
<dbReference type="PANTHER" id="PTHR46124">
    <property type="entry name" value="D-AMINOACYL-TRNA DEACYLASE"/>
    <property type="match status" value="1"/>
</dbReference>
<feature type="binding site" evidence="4">
    <location>
        <position position="93"/>
    </location>
    <ligand>
        <name>a divalent metal cation</name>
        <dbReference type="ChEBI" id="CHEBI:60240"/>
        <label>1</label>
    </ligand>
</feature>
<evidence type="ECO:0000256" key="1">
    <source>
        <dbReference type="ARBA" id="ARBA00009275"/>
    </source>
</evidence>
<dbReference type="Pfam" id="PF01026">
    <property type="entry name" value="TatD_DNase"/>
    <property type="match status" value="1"/>
</dbReference>
<dbReference type="GO" id="GO:0046872">
    <property type="term" value="F:metal ion binding"/>
    <property type="evidence" value="ECO:0007669"/>
    <property type="project" value="UniProtKB-KW"/>
</dbReference>
<keyword evidence="2 4" id="KW-0479">Metal-binding</keyword>
<keyword evidence="3" id="KW-0378">Hydrolase</keyword>
<proteinExistence type="inferred from homology"/>
<evidence type="ECO:0000256" key="3">
    <source>
        <dbReference type="ARBA" id="ARBA00022801"/>
    </source>
</evidence>
<dbReference type="Gene3D" id="3.20.20.140">
    <property type="entry name" value="Metal-dependent hydrolases"/>
    <property type="match status" value="1"/>
</dbReference>
<comment type="similarity">
    <text evidence="1">Belongs to the metallo-dependent hydrolases superfamily. TatD-type hydrolase family.</text>
</comment>
<dbReference type="RefSeq" id="WP_034777107.1">
    <property type="nucleotide sequence ID" value="NZ_JPER01000009.1"/>
</dbReference>
<dbReference type="EMBL" id="JPER01000009">
    <property type="protein sequence ID" value="KFZ30134.1"/>
    <property type="molecule type" value="Genomic_DNA"/>
</dbReference>
<name>A0A094IWB4_9GAMM</name>
<feature type="binding site" evidence="4">
    <location>
        <position position="127"/>
    </location>
    <ligand>
        <name>a divalent metal cation</name>
        <dbReference type="ChEBI" id="CHEBI:60240"/>
        <label>2</label>
    </ligand>
</feature>
<dbReference type="InterPro" id="IPR001130">
    <property type="entry name" value="TatD-like"/>
</dbReference>
<dbReference type="PROSITE" id="PS01137">
    <property type="entry name" value="TATD_1"/>
    <property type="match status" value="1"/>
</dbReference>
<reference evidence="5 6" key="1">
    <citation type="submission" date="2014-06" db="EMBL/GenBank/DDBJ databases">
        <title>The draft genome sequence of Idiomarina salinarum ISL-52.</title>
        <authorList>
            <person name="Du J."/>
            <person name="Shao Z."/>
        </authorList>
    </citation>
    <scope>NUCLEOTIDE SEQUENCE [LARGE SCALE GENOMIC DNA]</scope>
    <source>
        <strain evidence="5 6">ISL-52</strain>
    </source>
</reference>
<gene>
    <name evidence="5" type="ORF">IDSA_11830</name>
</gene>
<evidence type="ECO:0008006" key="7">
    <source>
        <dbReference type="Google" id="ProtNLM"/>
    </source>
</evidence>
<accession>A0A094IWB4</accession>
<feature type="binding site" evidence="4">
    <location>
        <position position="204"/>
    </location>
    <ligand>
        <name>a divalent metal cation</name>
        <dbReference type="ChEBI" id="CHEBI:60240"/>
        <label>1</label>
    </ligand>
</feature>
<dbReference type="Proteomes" id="UP000054363">
    <property type="component" value="Unassembled WGS sequence"/>
</dbReference>
<evidence type="ECO:0000313" key="6">
    <source>
        <dbReference type="Proteomes" id="UP000054363"/>
    </source>
</evidence>
<dbReference type="PANTHER" id="PTHR46124:SF3">
    <property type="entry name" value="HYDROLASE"/>
    <property type="match status" value="1"/>
</dbReference>
<dbReference type="InterPro" id="IPR032466">
    <property type="entry name" value="Metal_Hydrolase"/>
</dbReference>
<evidence type="ECO:0000256" key="4">
    <source>
        <dbReference type="PIRSR" id="PIRSR005902-1"/>
    </source>
</evidence>
<dbReference type="CDD" id="cd01310">
    <property type="entry name" value="TatD_DNAse"/>
    <property type="match status" value="1"/>
</dbReference>
<keyword evidence="6" id="KW-1185">Reference proteome</keyword>
<feature type="binding site" evidence="4">
    <location>
        <position position="8"/>
    </location>
    <ligand>
        <name>a divalent metal cation</name>
        <dbReference type="ChEBI" id="CHEBI:60240"/>
        <label>1</label>
    </ligand>
</feature>